<reference evidence="7" key="2">
    <citation type="submission" date="2025-08" db="UniProtKB">
        <authorList>
            <consortium name="Ensembl"/>
        </authorList>
    </citation>
    <scope>IDENTIFICATION</scope>
</reference>
<dbReference type="InterPro" id="IPR013783">
    <property type="entry name" value="Ig-like_fold"/>
</dbReference>
<dbReference type="PANTHER" id="PTHR12207:SF8">
    <property type="entry name" value="V-SET AND TRANSMEMBRANE DOMAIN-CONTAINING PROTEIN 4"/>
    <property type="match status" value="1"/>
</dbReference>
<dbReference type="FunFam" id="2.60.40.10:FF:001953">
    <property type="entry name" value="V-set and transmembrane domain containing 4b"/>
    <property type="match status" value="1"/>
</dbReference>
<dbReference type="SUPFAM" id="SSF48726">
    <property type="entry name" value="Immunoglobulin"/>
    <property type="match status" value="1"/>
</dbReference>
<keyword evidence="5" id="KW-0812">Transmembrane</keyword>
<evidence type="ECO:0000256" key="4">
    <source>
        <dbReference type="SAM" id="MobiDB-lite"/>
    </source>
</evidence>
<dbReference type="Proteomes" id="UP000694402">
    <property type="component" value="Unassembled WGS sequence"/>
</dbReference>
<accession>A0AAZ3P7T9</accession>
<evidence type="ECO:0000256" key="1">
    <source>
        <dbReference type="ARBA" id="ARBA00022729"/>
    </source>
</evidence>
<dbReference type="Gene3D" id="2.60.40.10">
    <property type="entry name" value="Immunoglobulins"/>
    <property type="match status" value="1"/>
</dbReference>
<dbReference type="InterPro" id="IPR051102">
    <property type="entry name" value="IgSF_V-set/TM_domain"/>
</dbReference>
<keyword evidence="3" id="KW-0393">Immunoglobulin domain</keyword>
<dbReference type="AlphaFoldDB" id="A0AAZ3P7T9"/>
<feature type="region of interest" description="Disordered" evidence="4">
    <location>
        <begin position="354"/>
        <end position="384"/>
    </location>
</feature>
<dbReference type="InterPro" id="IPR036179">
    <property type="entry name" value="Ig-like_dom_sf"/>
</dbReference>
<organism evidence="7 8">
    <name type="scientific">Oncorhynchus tshawytscha</name>
    <name type="common">Chinook salmon</name>
    <name type="synonym">Salmo tshawytscha</name>
    <dbReference type="NCBI Taxonomy" id="74940"/>
    <lineage>
        <taxon>Eukaryota</taxon>
        <taxon>Metazoa</taxon>
        <taxon>Chordata</taxon>
        <taxon>Craniata</taxon>
        <taxon>Vertebrata</taxon>
        <taxon>Euteleostomi</taxon>
        <taxon>Actinopterygii</taxon>
        <taxon>Neopterygii</taxon>
        <taxon>Teleostei</taxon>
        <taxon>Protacanthopterygii</taxon>
        <taxon>Salmoniformes</taxon>
        <taxon>Salmonidae</taxon>
        <taxon>Salmoninae</taxon>
        <taxon>Oncorhynchus</taxon>
    </lineage>
</organism>
<name>A0AAZ3P7T9_ONCTS</name>
<keyword evidence="5" id="KW-1133">Transmembrane helix</keyword>
<feature type="transmembrane region" description="Helical" evidence="5">
    <location>
        <begin position="219"/>
        <end position="241"/>
    </location>
</feature>
<dbReference type="Ensembl" id="ENSOTST00005122260.1">
    <property type="protein sequence ID" value="ENSOTSP00005112188.1"/>
    <property type="gene ID" value="ENSOTSG00005010759.2"/>
</dbReference>
<feature type="compositionally biased region" description="Low complexity" evidence="4">
    <location>
        <begin position="359"/>
        <end position="382"/>
    </location>
</feature>
<dbReference type="SMART" id="SM00409">
    <property type="entry name" value="IG"/>
    <property type="match status" value="1"/>
</dbReference>
<keyword evidence="8" id="KW-1185">Reference proteome</keyword>
<protein>
    <submittedName>
        <fullName evidence="7">V-set and transmembrane domain containing 4a</fullName>
    </submittedName>
</protein>
<dbReference type="InterPro" id="IPR007110">
    <property type="entry name" value="Ig-like_dom"/>
</dbReference>
<evidence type="ECO:0000313" key="8">
    <source>
        <dbReference type="Proteomes" id="UP000694402"/>
    </source>
</evidence>
<feature type="region of interest" description="Disordered" evidence="4">
    <location>
        <begin position="273"/>
        <end position="340"/>
    </location>
</feature>
<reference evidence="7" key="3">
    <citation type="submission" date="2025-09" db="UniProtKB">
        <authorList>
            <consortium name="Ensembl"/>
        </authorList>
    </citation>
    <scope>IDENTIFICATION</scope>
</reference>
<dbReference type="GO" id="GO:0016020">
    <property type="term" value="C:membrane"/>
    <property type="evidence" value="ECO:0007669"/>
    <property type="project" value="TreeGrafter"/>
</dbReference>
<dbReference type="InterPro" id="IPR003599">
    <property type="entry name" value="Ig_sub"/>
</dbReference>
<sequence length="396" mass="44906">MMLRFGKQFFPGSDGLHKWTFWVYMDGFNRKKDPIVMFMGHIGMPTKKLVKGVCEALNVTVIPGPVVMVSEGENLNLSCLVSQKKRSNSFLVLRWLFSPPPPSFPPLPPSPSPPLPEQLIVKLTMKKIQIYGNYSCRFSQPKFHLYEEREGRTEGEVYGLLVLNVTRRDRGFYTCRVQEIRRHRNSWKASSNGTSAAQLTVYIPLDRSDEGVWRLFGDVYLCAVLLCSLGLLSIFLFTLVLTCQYLHTRHTLKKASYYLVKCPESCSGETVTSSVSSSSLSPGNHRKEKRHKACRRDTPREPETPPHRVDKVPVATERQSPRKPLRLKSQPRRPVRSSVYEEDGLTYAELELVRPRPETPSCSTSPSSLSIPEPLASSPSSSDTVYAQILFREKPL</sequence>
<keyword evidence="2" id="KW-1015">Disulfide bond</keyword>
<dbReference type="PANTHER" id="PTHR12207">
    <property type="entry name" value="V-SET AND TRANSMEMBRANE DOMAIN-CONTAINING PROTEIN"/>
    <property type="match status" value="1"/>
</dbReference>
<gene>
    <name evidence="7" type="primary">LOC112252321</name>
</gene>
<feature type="compositionally biased region" description="Basic residues" evidence="4">
    <location>
        <begin position="321"/>
        <end position="335"/>
    </location>
</feature>
<reference evidence="8" key="1">
    <citation type="journal article" date="2018" name="PLoS ONE">
        <title>Chinook salmon (Oncorhynchus tshawytscha) genome and transcriptome.</title>
        <authorList>
            <person name="Christensen K.A."/>
            <person name="Leong J.S."/>
            <person name="Sakhrani D."/>
            <person name="Biagi C.A."/>
            <person name="Minkley D.R."/>
            <person name="Withler R.E."/>
            <person name="Rondeau E.B."/>
            <person name="Koop B.F."/>
            <person name="Devlin R.H."/>
        </authorList>
    </citation>
    <scope>NUCLEOTIDE SEQUENCE [LARGE SCALE GENOMIC DNA]</scope>
</reference>
<keyword evidence="5" id="KW-0472">Membrane</keyword>
<keyword evidence="1" id="KW-0732">Signal</keyword>
<evidence type="ECO:0000256" key="3">
    <source>
        <dbReference type="ARBA" id="ARBA00023319"/>
    </source>
</evidence>
<dbReference type="PROSITE" id="PS50835">
    <property type="entry name" value="IG_LIKE"/>
    <property type="match status" value="1"/>
</dbReference>
<proteinExistence type="predicted"/>
<feature type="compositionally biased region" description="Basic and acidic residues" evidence="4">
    <location>
        <begin position="295"/>
        <end position="311"/>
    </location>
</feature>
<feature type="compositionally biased region" description="Basic residues" evidence="4">
    <location>
        <begin position="284"/>
        <end position="294"/>
    </location>
</feature>
<evidence type="ECO:0000256" key="5">
    <source>
        <dbReference type="SAM" id="Phobius"/>
    </source>
</evidence>
<evidence type="ECO:0000256" key="2">
    <source>
        <dbReference type="ARBA" id="ARBA00023157"/>
    </source>
</evidence>
<dbReference type="GeneTree" id="ENSGT00390000008566"/>
<evidence type="ECO:0000313" key="7">
    <source>
        <dbReference type="Ensembl" id="ENSOTSP00005112188.1"/>
    </source>
</evidence>
<feature type="domain" description="Ig-like" evidence="6">
    <location>
        <begin position="45"/>
        <end position="200"/>
    </location>
</feature>
<evidence type="ECO:0000259" key="6">
    <source>
        <dbReference type="PROSITE" id="PS50835"/>
    </source>
</evidence>